<dbReference type="Pfam" id="PF00563">
    <property type="entry name" value="EAL"/>
    <property type="match status" value="1"/>
</dbReference>
<protein>
    <submittedName>
        <fullName evidence="5">Cyclic di-GMP phosphodiesterase Gmr</fullName>
        <ecNumber evidence="5">3.1.4.52</ecNumber>
    </submittedName>
</protein>
<dbReference type="PROSITE" id="PS50885">
    <property type="entry name" value="HAMP"/>
    <property type="match status" value="1"/>
</dbReference>
<dbReference type="SMART" id="SM00267">
    <property type="entry name" value="GGDEF"/>
    <property type="match status" value="1"/>
</dbReference>
<dbReference type="InterPro" id="IPR052155">
    <property type="entry name" value="Biofilm_reg_signaling"/>
</dbReference>
<dbReference type="SUPFAM" id="SSF158472">
    <property type="entry name" value="HAMP domain-like"/>
    <property type="match status" value="1"/>
</dbReference>
<gene>
    <name evidence="5" type="primary">gmr_6</name>
    <name evidence="5" type="ORF">LAX5112_01471</name>
</gene>
<evidence type="ECO:0000259" key="4">
    <source>
        <dbReference type="PROSITE" id="PS50887"/>
    </source>
</evidence>
<keyword evidence="6" id="KW-1185">Reference proteome</keyword>
<dbReference type="PROSITE" id="PS50883">
    <property type="entry name" value="EAL"/>
    <property type="match status" value="1"/>
</dbReference>
<dbReference type="SUPFAM" id="SSF55073">
    <property type="entry name" value="Nucleotide cyclase"/>
    <property type="match status" value="1"/>
</dbReference>
<feature type="domain" description="EAL" evidence="2">
    <location>
        <begin position="471"/>
        <end position="726"/>
    </location>
</feature>
<dbReference type="Gene3D" id="3.30.70.270">
    <property type="match status" value="1"/>
</dbReference>
<dbReference type="GO" id="GO:0007165">
    <property type="term" value="P:signal transduction"/>
    <property type="evidence" value="ECO:0007669"/>
    <property type="project" value="InterPro"/>
</dbReference>
<keyword evidence="1" id="KW-0472">Membrane</keyword>
<dbReference type="InterPro" id="IPR043128">
    <property type="entry name" value="Rev_trsase/Diguanyl_cyclase"/>
</dbReference>
<organism evidence="5 6">
    <name type="scientific">Roseibium alexandrii</name>
    <dbReference type="NCBI Taxonomy" id="388408"/>
    <lineage>
        <taxon>Bacteria</taxon>
        <taxon>Pseudomonadati</taxon>
        <taxon>Pseudomonadota</taxon>
        <taxon>Alphaproteobacteria</taxon>
        <taxon>Hyphomicrobiales</taxon>
        <taxon>Stappiaceae</taxon>
        <taxon>Roseibium</taxon>
    </lineage>
</organism>
<dbReference type="Proteomes" id="UP000053235">
    <property type="component" value="Unassembled WGS sequence"/>
</dbReference>
<feature type="domain" description="GGDEF" evidence="4">
    <location>
        <begin position="329"/>
        <end position="462"/>
    </location>
</feature>
<dbReference type="InterPro" id="IPR001633">
    <property type="entry name" value="EAL_dom"/>
</dbReference>
<reference evidence="6" key="1">
    <citation type="submission" date="2015-07" db="EMBL/GenBank/DDBJ databases">
        <authorList>
            <person name="Rodrigo-Torres Lidia"/>
            <person name="Arahal R.David."/>
        </authorList>
    </citation>
    <scope>NUCLEOTIDE SEQUENCE [LARGE SCALE GENOMIC DNA]</scope>
    <source>
        <strain evidence="6">CECT 5112</strain>
    </source>
</reference>
<keyword evidence="1" id="KW-1133">Transmembrane helix</keyword>
<name>A0A0M7A1R8_9HYPH</name>
<dbReference type="InterPro" id="IPR000160">
    <property type="entry name" value="GGDEF_dom"/>
</dbReference>
<keyword evidence="5" id="KW-0378">Hydrolase</keyword>
<accession>A0A0M7A1R8</accession>
<dbReference type="PROSITE" id="PS50887">
    <property type="entry name" value="GGDEF"/>
    <property type="match status" value="1"/>
</dbReference>
<dbReference type="SMART" id="SM00052">
    <property type="entry name" value="EAL"/>
    <property type="match status" value="1"/>
</dbReference>
<dbReference type="CDD" id="cd01949">
    <property type="entry name" value="GGDEF"/>
    <property type="match status" value="1"/>
</dbReference>
<evidence type="ECO:0000259" key="3">
    <source>
        <dbReference type="PROSITE" id="PS50885"/>
    </source>
</evidence>
<dbReference type="GO" id="GO:0071111">
    <property type="term" value="F:cyclic-guanylate-specific phosphodiesterase activity"/>
    <property type="evidence" value="ECO:0007669"/>
    <property type="project" value="UniProtKB-EC"/>
</dbReference>
<dbReference type="AlphaFoldDB" id="A0A0M7A1R8"/>
<dbReference type="PANTHER" id="PTHR44757">
    <property type="entry name" value="DIGUANYLATE CYCLASE DGCP"/>
    <property type="match status" value="1"/>
</dbReference>
<dbReference type="NCBIfam" id="TIGR00254">
    <property type="entry name" value="GGDEF"/>
    <property type="match status" value="1"/>
</dbReference>
<dbReference type="InterPro" id="IPR029787">
    <property type="entry name" value="Nucleotide_cyclase"/>
</dbReference>
<dbReference type="STRING" id="388408.LAX5112_01471"/>
<dbReference type="InterPro" id="IPR035919">
    <property type="entry name" value="EAL_sf"/>
</dbReference>
<dbReference type="EC" id="3.1.4.52" evidence="5"/>
<dbReference type="SUPFAM" id="SSF141868">
    <property type="entry name" value="EAL domain-like"/>
    <property type="match status" value="1"/>
</dbReference>
<dbReference type="CDD" id="cd01948">
    <property type="entry name" value="EAL"/>
    <property type="match status" value="1"/>
</dbReference>
<dbReference type="Gene3D" id="6.10.340.10">
    <property type="match status" value="1"/>
</dbReference>
<sequence length="741" mass="80920">MGSHCANLTRIAAITSFGIHSLVVRISLILGVAVLLSIGLVSGISYFEIARTTKENSTIRIDRAAKTAAAVIRYGTDRAVDPVSDENGKPQVLTLTPLYEGSSDLHPNDLFDELVLAIGKSNQGAANIFSYSEKTGLFDRIATTFRKPDGSMPPPFSIKPGHPAYSNLVSGTPFVGNVPVQGRLRLAYLMPIVDRESALKGAAAVDVGWADDLTVAQNRLSARLFTAAALVLFAVMLLGGILLRQQMLPLRRLAAAAHRLASGEPQASFPCADRPDEIGDLAHGLARVTELQERLHRLAYVDPVTTGGNRTKYFADLADALERAALDDQKTALIQLDFIGFAKINDTFGQKAGNRVLMQTYTRLRRLLGESAKVSRISADDFCILLPLDERSDLAADFAAGIIDALSVPFQLDEGEIRVDPLIGIALLPQDAHDVETAHRVAGIALRAAKDAAHQQHMFFSAPLNDRVQSEMLLETRLRTALATGQLELHYQPQVNPANGDLIGLEALIRWPDGQGNWIPPCDFISLAEKTGLIIDLGHYVLDEACRQAAQWLTGGFEFGHVSVNVSPIEFQQPNFASNVRKVLERYQLPPRTLCLEVTENVFVDTSERLVLDLLFELQTMGVLLSLDDFGSGYSSLSYLHKLPFQELKIDRAFLQDADLYPQKKQLYQAIVGLGKSLGLRVVAEGAETEGEYLLTVGLECDSLQGYFCARPLPAKDIPDCCLSIGEALNSDRLQSIRKRA</sequence>
<dbReference type="Gene3D" id="3.20.20.450">
    <property type="entry name" value="EAL domain"/>
    <property type="match status" value="1"/>
</dbReference>
<feature type="domain" description="HAMP" evidence="3">
    <location>
        <begin position="244"/>
        <end position="297"/>
    </location>
</feature>
<evidence type="ECO:0000259" key="2">
    <source>
        <dbReference type="PROSITE" id="PS50883"/>
    </source>
</evidence>
<evidence type="ECO:0000313" key="5">
    <source>
        <dbReference type="EMBL" id="CTQ67663.1"/>
    </source>
</evidence>
<dbReference type="EMBL" id="CXWD01000005">
    <property type="protein sequence ID" value="CTQ67663.1"/>
    <property type="molecule type" value="Genomic_DNA"/>
</dbReference>
<dbReference type="Pfam" id="PF17201">
    <property type="entry name" value="Cache_3-Cache_2"/>
    <property type="match status" value="1"/>
</dbReference>
<dbReference type="Pfam" id="PF00672">
    <property type="entry name" value="HAMP"/>
    <property type="match status" value="1"/>
</dbReference>
<dbReference type="PANTHER" id="PTHR44757:SF2">
    <property type="entry name" value="BIOFILM ARCHITECTURE MAINTENANCE PROTEIN MBAA"/>
    <property type="match status" value="1"/>
</dbReference>
<dbReference type="Pfam" id="PF00990">
    <property type="entry name" value="GGDEF"/>
    <property type="match status" value="1"/>
</dbReference>
<evidence type="ECO:0000313" key="6">
    <source>
        <dbReference type="Proteomes" id="UP000053235"/>
    </source>
</evidence>
<dbReference type="InterPro" id="IPR033462">
    <property type="entry name" value="Cache_3-Cache_2"/>
</dbReference>
<evidence type="ECO:0000256" key="1">
    <source>
        <dbReference type="SAM" id="Phobius"/>
    </source>
</evidence>
<feature type="transmembrane region" description="Helical" evidence="1">
    <location>
        <begin position="26"/>
        <end position="47"/>
    </location>
</feature>
<feature type="transmembrane region" description="Helical" evidence="1">
    <location>
        <begin position="224"/>
        <end position="243"/>
    </location>
</feature>
<dbReference type="SMART" id="SM00304">
    <property type="entry name" value="HAMP"/>
    <property type="match status" value="1"/>
</dbReference>
<proteinExistence type="predicted"/>
<keyword evidence="1" id="KW-0812">Transmembrane</keyword>
<dbReference type="GO" id="GO:0016020">
    <property type="term" value="C:membrane"/>
    <property type="evidence" value="ECO:0007669"/>
    <property type="project" value="InterPro"/>
</dbReference>
<dbReference type="InterPro" id="IPR003660">
    <property type="entry name" value="HAMP_dom"/>
</dbReference>